<feature type="region of interest" description="Disordered" evidence="1">
    <location>
        <begin position="2216"/>
        <end position="2240"/>
    </location>
</feature>
<dbReference type="PROSITE" id="PS51318">
    <property type="entry name" value="TAT"/>
    <property type="match status" value="1"/>
</dbReference>
<dbReference type="EMBL" id="JACSPM010000001">
    <property type="protein sequence ID" value="MBD8022780.1"/>
    <property type="molecule type" value="Genomic_DNA"/>
</dbReference>
<evidence type="ECO:0000313" key="4">
    <source>
        <dbReference type="Proteomes" id="UP000602532"/>
    </source>
</evidence>
<dbReference type="InterPro" id="IPR011042">
    <property type="entry name" value="6-blade_b-propeller_TolB-like"/>
</dbReference>
<keyword evidence="2" id="KW-0732">Signal</keyword>
<gene>
    <name evidence="3" type="ORF">H9622_04145</name>
</gene>
<evidence type="ECO:0000313" key="3">
    <source>
        <dbReference type="EMBL" id="MBD8022780.1"/>
    </source>
</evidence>
<protein>
    <submittedName>
        <fullName evidence="3">PD40 domain-containing protein</fullName>
    </submittedName>
</protein>
<dbReference type="Gene3D" id="2.120.10.30">
    <property type="entry name" value="TolB, C-terminal domain"/>
    <property type="match status" value="1"/>
</dbReference>
<dbReference type="RefSeq" id="WP_191764502.1">
    <property type="nucleotide sequence ID" value="NZ_JACSPM010000001.1"/>
</dbReference>
<accession>A0ABR8X0A5</accession>
<proteinExistence type="predicted"/>
<evidence type="ECO:0000256" key="1">
    <source>
        <dbReference type="SAM" id="MobiDB-lite"/>
    </source>
</evidence>
<name>A0ABR8X0A5_9MICO</name>
<dbReference type="InterPro" id="IPR006311">
    <property type="entry name" value="TAT_signal"/>
</dbReference>
<dbReference type="Pfam" id="PF07676">
    <property type="entry name" value="PD40"/>
    <property type="match status" value="3"/>
</dbReference>
<comment type="caution">
    <text evidence="3">The sequence shown here is derived from an EMBL/GenBank/DDBJ whole genome shotgun (WGS) entry which is preliminary data.</text>
</comment>
<organism evidence="3 4">
    <name type="scientific">Microbacterium gallinarum</name>
    <dbReference type="NCBI Taxonomy" id="2762209"/>
    <lineage>
        <taxon>Bacteria</taxon>
        <taxon>Bacillati</taxon>
        <taxon>Actinomycetota</taxon>
        <taxon>Actinomycetes</taxon>
        <taxon>Micrococcales</taxon>
        <taxon>Microbacteriaceae</taxon>
        <taxon>Microbacterium</taxon>
    </lineage>
</organism>
<reference evidence="3 4" key="1">
    <citation type="submission" date="2020-08" db="EMBL/GenBank/DDBJ databases">
        <title>A Genomic Blueprint of the Chicken Gut Microbiome.</title>
        <authorList>
            <person name="Gilroy R."/>
            <person name="Ravi A."/>
            <person name="Getino M."/>
            <person name="Pursley I."/>
            <person name="Horton D.L."/>
            <person name="Alikhan N.-F."/>
            <person name="Baker D."/>
            <person name="Gharbi K."/>
            <person name="Hall N."/>
            <person name="Watson M."/>
            <person name="Adriaenssens E.M."/>
            <person name="Foster-Nyarko E."/>
            <person name="Jarju S."/>
            <person name="Secka A."/>
            <person name="Antonio M."/>
            <person name="Oren A."/>
            <person name="Chaudhuri R."/>
            <person name="La Ragione R.M."/>
            <person name="Hildebrand F."/>
            <person name="Pallen M.J."/>
        </authorList>
    </citation>
    <scope>NUCLEOTIDE SEQUENCE [LARGE SCALE GENOMIC DNA]</scope>
    <source>
        <strain evidence="3 4">Sa1CUA4</strain>
    </source>
</reference>
<feature type="compositionally biased region" description="Low complexity" evidence="1">
    <location>
        <begin position="2222"/>
        <end position="2240"/>
    </location>
</feature>
<feature type="chain" id="PRO_5045131667" evidence="2">
    <location>
        <begin position="38"/>
        <end position="2240"/>
    </location>
</feature>
<feature type="signal peptide" evidence="2">
    <location>
        <begin position="1"/>
        <end position="37"/>
    </location>
</feature>
<keyword evidence="4" id="KW-1185">Reference proteome</keyword>
<evidence type="ECO:0000256" key="2">
    <source>
        <dbReference type="SAM" id="SignalP"/>
    </source>
</evidence>
<dbReference type="SUPFAM" id="SSF69304">
    <property type="entry name" value="Tricorn protease N-terminal domain"/>
    <property type="match status" value="1"/>
</dbReference>
<sequence length="2240" mass="228049">MTAVPSPRRSTRRAIGLAAAATVIAAGLVSLPSPASAVPSPPSEADVYLVSRTDEGSSGTPYITPDGQRVAYASNAGDLVEGTQVATPNIFLATAIRGSGDPFSGRPRLVSRPDASLPDEPANDVSYDPVTSADGRYVAFVSQATNLVPDGGTPGRAAVYVRDMRAGTTFRVDAGTEPNGAAYEPDLSDDGRHLVFTSTATNLAPGDTNGAPDVFVADLDSNGDGALGDVSVTRLLGSRSVQGGTAQPAISGDGAWIAFTAFVTDPTAASATPGDVSSVFRTRRGSEAETRMLVAGAHHGAVDATGSAYAAVVDDCQGDPVVAGVTLDAAGTPFAVGIGWNEVERGVGSVWAPAISADGSTVAWASTQPDAGLSEPLADPVVRVAEPAWQDARAGEVPCAGDHDDVTELGVGDAPTLSASGRTVAFGGPSDMTTAETSVTAVDRQTHGGLWVSNTMGGLTVPGYVTSVAISEIPVSAVAEYAGALADVPLHRLPVYRLPLTALPIHRLPVYRLLNGDSPIYRQQADDATLHRVPIDRLALHRVPLQRLDIPGGWQQVLAATPFAGRLTQSVTLAEVLGWADEALPSRSSGAAKEAATLIRSLSLGDVDLDGSGIDALSVGSLLLGAAPLSEVEVAGTGSPLERWQALADAQGLGVTADDAIFLAELDAAGLDLSRTGIDAVPLNQLPLDATMLDEITMAASDGQPGLFLAGTPLGALEVDSLSPGAQTALFGGTRSGTLADSAGALRPSATLADLAAGAPDSVTVGTVLFSLIDRAAYPWEQIDPTVIPAGATVGQTADHGCDGGGRCGRVAQFQFTFDPGPGESTTFPAPTASVTLPASSRLSLVRATGSGPRVTPDGDEVYDGPVQAEGSLVRFPLPDTAGGTVRSLSLEYTASRQPGAWSSRAELTSGDLRADDEVLLSASQEYYDVADHNRTPDGRWLGTPQTLAEGALRYEWISPASIELDDEGRQLPSPADDEDWFSVAPPKPGQRLVVSSDAADGRISLTLLKPAQAVSPLGVASVGVAPGIPVAEQEGRDAAAPAESGADSGTTVPGHVLLDQATVGGDGAVTVQASSALAEGEANWLVRVTSGNGLASSQPYSLRAAYLPEPPEQRCAPWLPPLDVEPQNPDNPWPFVVSDPVGAATNTLYLIDTTRFRLTHGLQATDEVVAAIRALDGTGAVGDGTISGAILSIDTDPAVVAARAALDQEPCSMSARGSLTAAITAFVTAAVGAATEQIESIVIVGGDDIVPFAPVPQHAAQFTEAGHAAELRLPAQPDGTPCPAGLPPGEVDPCATPLSAAAAAGVILTDDPYGLADAYPSFGGHLYVPTVAVGRLVDTADQIRGQLDRFRYADGVLAGDSALTGAYGAWAELPQLVSEKLAWRLGADESLEQPWSREDAESRLFPRGADAPRIVSLNAHSDERRLVAGVEDAATGAVDDEAVIDAGDHAPPAVPRAEEVFDPRAPTSPLDGSVVFMIGGHAGNNLPAAYYGEVTDWADVFSPAGGFVGNTGFGLANGAATAFSERLLGLYADWIGVQSARGAVSSGAALAYAKQAYAGALGLYSGYDEKVLMQSVYYGMPMYTFEDSTKDAPLPAAPELPIADGPAGLSSASLTLTPSFATVTREDLTGEQITYVTVGDEQPIAVPGQPLLPRLVTQIPSSDGAGKVPRGALITSLTSAWTGTVRPAIGDPGIGVERAPVVKDGLAFPSSFTSISRQQTPIGAVSLLVAAPANVQSTTGGLGRIETFPSMGLEILYGPDGGDVVPPMIRWTQHRDGEVAVAAQDAGGEVARVVLLVQGADAPADDATRDWEAVELDVDAEGVWRGAIPSSISGPYRWIAQAVDASGNVATDSARGRIQVARAAGPVLGEPGGPLTVNAGDPVVRSIPITDAAPGALVTGSYLLLDANGRERAAGPVTVATDVDGAMHAEVDLIADTPGTFQVSVTACSGGQDCGEPVAFDLTVQSRNSAPTASVSLDREGVTPGSLLTAQATGADPDSGDVVTLAYRWLRNGVPLDGAEVAMLSLDGIARPGDVIRVEVVPNDGDTDGHAASAEVVVGDELALPTIAAWATSGGGTYNDGSWASEDVVVSFTCTGRGVSCPVPVTASADTDGTRVERTITDVQGRQATAGITVRRDATAPSLSPSVSPDPVAVGGTATAVPAAVDTGSGVAVQSCDQPVTAVEGAKRLTCRATDVAGNSAVTTVAYTVIGPAGSIGSTAPGGDRPSPGVGVGPSPRAE</sequence>
<dbReference type="InterPro" id="IPR011659">
    <property type="entry name" value="WD40"/>
</dbReference>
<feature type="region of interest" description="Disordered" evidence="1">
    <location>
        <begin position="102"/>
        <end position="125"/>
    </location>
</feature>
<dbReference type="Proteomes" id="UP000602532">
    <property type="component" value="Unassembled WGS sequence"/>
</dbReference>